<proteinExistence type="predicted"/>
<evidence type="ECO:0000313" key="1">
    <source>
        <dbReference type="EMBL" id="KAK9042961.1"/>
    </source>
</evidence>
<gene>
    <name evidence="1" type="ORF">V6N11_071314</name>
</gene>
<reference evidence="1 2" key="1">
    <citation type="journal article" date="2024" name="G3 (Bethesda)">
        <title>Genome assembly of Hibiscus sabdariffa L. provides insights into metabolisms of medicinal natural products.</title>
        <authorList>
            <person name="Kim T."/>
        </authorList>
    </citation>
    <scope>NUCLEOTIDE SEQUENCE [LARGE SCALE GENOMIC DNA]</scope>
    <source>
        <strain evidence="1">TK-2024</strain>
        <tissue evidence="1">Old leaves</tissue>
    </source>
</reference>
<accession>A0ABR2TZU4</accession>
<protein>
    <submittedName>
        <fullName evidence="1">Uncharacterized protein</fullName>
    </submittedName>
</protein>
<organism evidence="1 2">
    <name type="scientific">Hibiscus sabdariffa</name>
    <name type="common">roselle</name>
    <dbReference type="NCBI Taxonomy" id="183260"/>
    <lineage>
        <taxon>Eukaryota</taxon>
        <taxon>Viridiplantae</taxon>
        <taxon>Streptophyta</taxon>
        <taxon>Embryophyta</taxon>
        <taxon>Tracheophyta</taxon>
        <taxon>Spermatophyta</taxon>
        <taxon>Magnoliopsida</taxon>
        <taxon>eudicotyledons</taxon>
        <taxon>Gunneridae</taxon>
        <taxon>Pentapetalae</taxon>
        <taxon>rosids</taxon>
        <taxon>malvids</taxon>
        <taxon>Malvales</taxon>
        <taxon>Malvaceae</taxon>
        <taxon>Malvoideae</taxon>
        <taxon>Hibiscus</taxon>
    </lineage>
</organism>
<keyword evidence="2" id="KW-1185">Reference proteome</keyword>
<dbReference type="Proteomes" id="UP001396334">
    <property type="component" value="Unassembled WGS sequence"/>
</dbReference>
<name>A0ABR2TZU4_9ROSI</name>
<comment type="caution">
    <text evidence="1">The sequence shown here is derived from an EMBL/GenBank/DDBJ whole genome shotgun (WGS) entry which is preliminary data.</text>
</comment>
<sequence>MKSFLRGVKEIQAIRAQGFTINLPQGSKPDRRMDVIEFIEDAGVRGSFVVMGPNGKPYDDPPFVLVLS</sequence>
<evidence type="ECO:0000313" key="2">
    <source>
        <dbReference type="Proteomes" id="UP001396334"/>
    </source>
</evidence>
<dbReference type="EMBL" id="JBBPBN010000003">
    <property type="protein sequence ID" value="KAK9042961.1"/>
    <property type="molecule type" value="Genomic_DNA"/>
</dbReference>